<dbReference type="EMBL" id="LKCN02000012">
    <property type="protein sequence ID" value="RCI10647.1"/>
    <property type="molecule type" value="Genomic_DNA"/>
</dbReference>
<organism evidence="2 3">
    <name type="scientific">Ophiocordyceps polyrhachis-furcata BCC 54312</name>
    <dbReference type="NCBI Taxonomy" id="1330021"/>
    <lineage>
        <taxon>Eukaryota</taxon>
        <taxon>Fungi</taxon>
        <taxon>Dikarya</taxon>
        <taxon>Ascomycota</taxon>
        <taxon>Pezizomycotina</taxon>
        <taxon>Sordariomycetes</taxon>
        <taxon>Hypocreomycetidae</taxon>
        <taxon>Hypocreales</taxon>
        <taxon>Ophiocordycipitaceae</taxon>
        <taxon>Ophiocordyceps</taxon>
    </lineage>
</organism>
<comment type="caution">
    <text evidence="2">The sequence shown here is derived from an EMBL/GenBank/DDBJ whole genome shotgun (WGS) entry which is preliminary data.</text>
</comment>
<evidence type="ECO:0000313" key="3">
    <source>
        <dbReference type="Proteomes" id="UP000253664"/>
    </source>
</evidence>
<feature type="compositionally biased region" description="Basic and acidic residues" evidence="1">
    <location>
        <begin position="29"/>
        <end position="53"/>
    </location>
</feature>
<dbReference type="AlphaFoldDB" id="A0A367L898"/>
<proteinExistence type="predicted"/>
<accession>A0A367L898</accession>
<keyword evidence="3" id="KW-1185">Reference proteome</keyword>
<evidence type="ECO:0000256" key="1">
    <source>
        <dbReference type="SAM" id="MobiDB-lite"/>
    </source>
</evidence>
<reference evidence="2 3" key="1">
    <citation type="journal article" date="2015" name="BMC Genomics">
        <title>Insights from the genome of Ophiocordyceps polyrhachis-furcata to pathogenicity and host specificity in insect fungi.</title>
        <authorList>
            <person name="Wichadakul D."/>
            <person name="Kobmoo N."/>
            <person name="Ingsriswang S."/>
            <person name="Tangphatsornruang S."/>
            <person name="Chantasingh D."/>
            <person name="Luangsa-ard J.J."/>
            <person name="Eurwilaichitr L."/>
        </authorList>
    </citation>
    <scope>NUCLEOTIDE SEQUENCE [LARGE SCALE GENOMIC DNA]</scope>
    <source>
        <strain evidence="2 3">BCC 54312</strain>
    </source>
</reference>
<name>A0A367L898_9HYPO</name>
<evidence type="ECO:0000313" key="2">
    <source>
        <dbReference type="EMBL" id="RCI10647.1"/>
    </source>
</evidence>
<sequence>MVEQVTCLSVLSSIFALPTGHRSPAWVQDQEKTMKKEAMEKGKKRPPDSRLRPDFPSFPLLPREAKASVLGIIPRAIILYRSLLYIPFMSNRLAYSPCSYSAPAWSSLCVTRHIASPNAYLS</sequence>
<gene>
    <name evidence="2" type="ORF">L249_4445</name>
</gene>
<protein>
    <submittedName>
        <fullName evidence="2">Uncharacterized protein</fullName>
    </submittedName>
</protein>
<dbReference type="Proteomes" id="UP000253664">
    <property type="component" value="Unassembled WGS sequence"/>
</dbReference>
<feature type="region of interest" description="Disordered" evidence="1">
    <location>
        <begin position="26"/>
        <end position="55"/>
    </location>
</feature>